<feature type="transmembrane region" description="Helical" evidence="11">
    <location>
        <begin position="872"/>
        <end position="894"/>
    </location>
</feature>
<dbReference type="FunFam" id="3.80.10.10:FF:000129">
    <property type="entry name" value="Leucine-rich repeat receptor-like kinase"/>
    <property type="match status" value="1"/>
</dbReference>
<evidence type="ECO:0000256" key="7">
    <source>
        <dbReference type="ARBA" id="ARBA00022737"/>
    </source>
</evidence>
<dbReference type="Gene3D" id="3.80.10.10">
    <property type="entry name" value="Ribonuclease Inhibitor"/>
    <property type="match status" value="4"/>
</dbReference>
<evidence type="ECO:0000256" key="12">
    <source>
        <dbReference type="SAM" id="SignalP"/>
    </source>
</evidence>
<dbReference type="Pfam" id="PF23598">
    <property type="entry name" value="LRR_14"/>
    <property type="match status" value="1"/>
</dbReference>
<dbReference type="Proteomes" id="UP000030748">
    <property type="component" value="Unassembled WGS sequence"/>
</dbReference>
<dbReference type="Pfam" id="PF13855">
    <property type="entry name" value="LRR_8"/>
    <property type="match status" value="1"/>
</dbReference>
<evidence type="ECO:0000259" key="14">
    <source>
        <dbReference type="Pfam" id="PF23598"/>
    </source>
</evidence>
<keyword evidence="16" id="KW-1185">Reference proteome</keyword>
<keyword evidence="5 11" id="KW-0812">Transmembrane</keyword>
<evidence type="ECO:0000256" key="6">
    <source>
        <dbReference type="ARBA" id="ARBA00022729"/>
    </source>
</evidence>
<comment type="subcellular location">
    <subcellularLocation>
        <location evidence="1">Cell membrane</location>
        <topology evidence="1">Single-pass type I membrane protein</topology>
    </subcellularLocation>
</comment>
<dbReference type="FunFam" id="3.80.10.10:FF:000095">
    <property type="entry name" value="LRR receptor-like serine/threonine-protein kinase GSO1"/>
    <property type="match status" value="1"/>
</dbReference>
<dbReference type="PRINTS" id="PR00019">
    <property type="entry name" value="LEURICHRPT"/>
</dbReference>
<evidence type="ECO:0000313" key="16">
    <source>
        <dbReference type="Proteomes" id="UP000030748"/>
    </source>
</evidence>
<evidence type="ECO:0000313" key="15">
    <source>
        <dbReference type="EMBL" id="EYU31383.1"/>
    </source>
</evidence>
<dbReference type="InterPro" id="IPR032675">
    <property type="entry name" value="LRR_dom_sf"/>
</dbReference>
<dbReference type="PROSITE" id="PS51450">
    <property type="entry name" value="LRR"/>
    <property type="match status" value="1"/>
</dbReference>
<reference evidence="15 16" key="1">
    <citation type="journal article" date="2013" name="Proc. Natl. Acad. Sci. U.S.A.">
        <title>Fine-scale variation in meiotic recombination in Mimulus inferred from population shotgun sequencing.</title>
        <authorList>
            <person name="Hellsten U."/>
            <person name="Wright K.M."/>
            <person name="Jenkins J."/>
            <person name="Shu S."/>
            <person name="Yuan Y."/>
            <person name="Wessler S.R."/>
            <person name="Schmutz J."/>
            <person name="Willis J.H."/>
            <person name="Rokhsar D.S."/>
        </authorList>
    </citation>
    <scope>NUCLEOTIDE SEQUENCE [LARGE SCALE GENOMIC DNA]</scope>
    <source>
        <strain evidence="16">cv. DUN x IM62</strain>
    </source>
</reference>
<name>A0A022QVN8_ERYGU</name>
<dbReference type="EMBL" id="KI630970">
    <property type="protein sequence ID" value="EYU31383.1"/>
    <property type="molecule type" value="Genomic_DNA"/>
</dbReference>
<proteinExistence type="inferred from homology"/>
<evidence type="ECO:0000256" key="11">
    <source>
        <dbReference type="SAM" id="Phobius"/>
    </source>
</evidence>
<evidence type="ECO:0000256" key="3">
    <source>
        <dbReference type="ARBA" id="ARBA00022475"/>
    </source>
</evidence>
<dbReference type="Pfam" id="PF00560">
    <property type="entry name" value="LRR_1"/>
    <property type="match status" value="7"/>
</dbReference>
<evidence type="ECO:0000259" key="13">
    <source>
        <dbReference type="Pfam" id="PF08263"/>
    </source>
</evidence>
<evidence type="ECO:0000256" key="1">
    <source>
        <dbReference type="ARBA" id="ARBA00004251"/>
    </source>
</evidence>
<keyword evidence="6 12" id="KW-0732">Signal</keyword>
<keyword evidence="10" id="KW-0325">Glycoprotein</keyword>
<dbReference type="InterPro" id="IPR046956">
    <property type="entry name" value="RLP23-like"/>
</dbReference>
<feature type="chain" id="PRO_5001507584" evidence="12">
    <location>
        <begin position="21"/>
        <end position="929"/>
    </location>
</feature>
<comment type="similarity">
    <text evidence="2">Belongs to the RLP family.</text>
</comment>
<dbReference type="eggNOG" id="KOG0619">
    <property type="taxonomic scope" value="Eukaryota"/>
</dbReference>
<dbReference type="InterPro" id="IPR003591">
    <property type="entry name" value="Leu-rich_rpt_typical-subtyp"/>
</dbReference>
<feature type="domain" description="Disease resistance R13L4/SHOC-2-like LRR" evidence="14">
    <location>
        <begin position="95"/>
        <end position="282"/>
    </location>
</feature>
<organism evidence="15 16">
    <name type="scientific">Erythranthe guttata</name>
    <name type="common">Yellow monkey flower</name>
    <name type="synonym">Mimulus guttatus</name>
    <dbReference type="NCBI Taxonomy" id="4155"/>
    <lineage>
        <taxon>Eukaryota</taxon>
        <taxon>Viridiplantae</taxon>
        <taxon>Streptophyta</taxon>
        <taxon>Embryophyta</taxon>
        <taxon>Tracheophyta</taxon>
        <taxon>Spermatophyta</taxon>
        <taxon>Magnoliopsida</taxon>
        <taxon>eudicotyledons</taxon>
        <taxon>Gunneridae</taxon>
        <taxon>Pentapetalae</taxon>
        <taxon>asterids</taxon>
        <taxon>lamiids</taxon>
        <taxon>Lamiales</taxon>
        <taxon>Phrymaceae</taxon>
        <taxon>Erythranthe</taxon>
    </lineage>
</organism>
<dbReference type="STRING" id="4155.A0A022QVN8"/>
<dbReference type="GO" id="GO:0005886">
    <property type="term" value="C:plasma membrane"/>
    <property type="evidence" value="ECO:0007669"/>
    <property type="project" value="UniProtKB-SubCell"/>
</dbReference>
<dbReference type="FunFam" id="3.80.10.10:FF:000041">
    <property type="entry name" value="LRR receptor-like serine/threonine-protein kinase ERECTA"/>
    <property type="match status" value="1"/>
</dbReference>
<dbReference type="SMART" id="SM00369">
    <property type="entry name" value="LRR_TYP"/>
    <property type="match status" value="8"/>
</dbReference>
<dbReference type="InterPro" id="IPR025875">
    <property type="entry name" value="Leu-rich_rpt_4"/>
</dbReference>
<evidence type="ECO:0000256" key="2">
    <source>
        <dbReference type="ARBA" id="ARBA00009592"/>
    </source>
</evidence>
<dbReference type="InterPro" id="IPR055414">
    <property type="entry name" value="LRR_R13L4/SHOC2-like"/>
</dbReference>
<gene>
    <name evidence="15" type="ORF">MIMGU_mgv1a019288mg</name>
</gene>
<keyword evidence="4" id="KW-0433">Leucine-rich repeat</keyword>
<dbReference type="PANTHER" id="PTHR48063:SF98">
    <property type="entry name" value="LRR RECEPTOR-LIKE SERINE_THREONINE-PROTEIN KINASE FLS2"/>
    <property type="match status" value="1"/>
</dbReference>
<feature type="domain" description="Leucine-rich repeat-containing N-terminal plant-type" evidence="13">
    <location>
        <begin position="32"/>
        <end position="70"/>
    </location>
</feature>
<evidence type="ECO:0000256" key="10">
    <source>
        <dbReference type="ARBA" id="ARBA00023180"/>
    </source>
</evidence>
<feature type="signal peptide" evidence="12">
    <location>
        <begin position="1"/>
        <end position="20"/>
    </location>
</feature>
<keyword evidence="7" id="KW-0677">Repeat</keyword>
<dbReference type="PANTHER" id="PTHR48063">
    <property type="entry name" value="LRR RECEPTOR-LIKE KINASE"/>
    <property type="match status" value="1"/>
</dbReference>
<evidence type="ECO:0000256" key="8">
    <source>
        <dbReference type="ARBA" id="ARBA00022989"/>
    </source>
</evidence>
<dbReference type="InterPro" id="IPR001611">
    <property type="entry name" value="Leu-rich_rpt"/>
</dbReference>
<dbReference type="InterPro" id="IPR013210">
    <property type="entry name" value="LRR_N_plant-typ"/>
</dbReference>
<dbReference type="FunFam" id="3.80.10.10:FF:000111">
    <property type="entry name" value="LRR receptor-like serine/threonine-protein kinase ERECTA"/>
    <property type="match status" value="1"/>
</dbReference>
<accession>A0A022QVN8</accession>
<evidence type="ECO:0000256" key="4">
    <source>
        <dbReference type="ARBA" id="ARBA00022614"/>
    </source>
</evidence>
<keyword evidence="3" id="KW-1003">Cell membrane</keyword>
<sequence length="929" mass="103406">MKPAPILAALFFLVIGNINGGNNINLVCPEIEREALLSIKASLKDPSNILSTWNISADVNCCNWNGVVCSNITGGGRHVQQLRLQGGLRGKMNPSLVNLQHLSYLDLSQNEFEETIPSFIGSIASLEYLNLSRAGFYGTVPRSIGDLSNLRVLILEGNYDESQLSVQLNVNNVAREMDVDSLEWLSRLSRLELLHVNYVNLSRAASWQQVINTLPSLVELKFRYCNLNFDNAPFNNGVISNVTSLAILDLSRNNFRPNYTIPGWIFQLSNLTFLDLSYNSFQDLSYNNLEGDISDSFGNASDCFLGSLEWLDLSRNQISGNLSDRFFGDFKSLIVLKLGSNSLSGAIPVNIVKMSSLEYLDLSVNKFTGNLPESVGQLFNFRYLNIRDNKMEGVLTKIHFANLTNLYYLSASWNNFTFNVGRNWIPPFKLRILMLSSCDLGEGTEIPSWIEMQKTQIHTLDLSSTGISGNVPSWIWKVRFLNLSHNQLHGSIPVISDIGRRHYLYLSSNQFSGSLPRVAPNVSALDLSNNSFSGGLSHFLCEMNETYSLGFLHLGGNQLSGEIPDCWMKWPSMEYLNLGNNILSGTIPNSIGFLTGLRSLNLYGNKISGPIPFSMSSCTKLVKIGLSDNEIDGSIPSWMGTSLANLKILILRSNKLNGKISSGICHLNYLQILDLSDNKFSGIIPRCVDNFTAMATERSLPEYGIGELDYNTYRGFFRDSAKVATKGSELQYDTILALVTNIDLSNNNLSGDIPKELTSLVELRSLNLSGNQLTGSIPDSIGDMKQLESLDLSRNSLSGEMPNSFRVMSTLNYLNVSYNKLTGRIPESTQFWGFNASSFIGNELCGPPLTNSCSNSGGPKNREDKSSSKIEWYFVFLSLGYGFGFSVVCTTLALNKLWREAYFGFLENIWNRIYLYCYTKWARLTKPAS</sequence>
<dbReference type="GO" id="GO:0051707">
    <property type="term" value="P:response to other organism"/>
    <property type="evidence" value="ECO:0007669"/>
    <property type="project" value="UniProtKB-ARBA"/>
</dbReference>
<evidence type="ECO:0000256" key="9">
    <source>
        <dbReference type="ARBA" id="ARBA00023136"/>
    </source>
</evidence>
<dbReference type="Pfam" id="PF08263">
    <property type="entry name" value="LRRNT_2"/>
    <property type="match status" value="1"/>
</dbReference>
<keyword evidence="8 11" id="KW-1133">Transmembrane helix</keyword>
<dbReference type="Pfam" id="PF12799">
    <property type="entry name" value="LRR_4"/>
    <property type="match status" value="1"/>
</dbReference>
<protein>
    <submittedName>
        <fullName evidence="15">Uncharacterized protein</fullName>
    </submittedName>
</protein>
<dbReference type="SUPFAM" id="SSF52058">
    <property type="entry name" value="L domain-like"/>
    <property type="match status" value="3"/>
</dbReference>
<dbReference type="AlphaFoldDB" id="A0A022QVN8"/>
<evidence type="ECO:0000256" key="5">
    <source>
        <dbReference type="ARBA" id="ARBA00022692"/>
    </source>
</evidence>
<keyword evidence="9 11" id="KW-0472">Membrane</keyword>
<dbReference type="GO" id="GO:0006952">
    <property type="term" value="P:defense response"/>
    <property type="evidence" value="ECO:0007669"/>
    <property type="project" value="UniProtKB-ARBA"/>
</dbReference>